<name>A0ACC3N5M8_9PEZI</name>
<comment type="caution">
    <text evidence="1">The sequence shown here is derived from an EMBL/GenBank/DDBJ whole genome shotgun (WGS) entry which is preliminary data.</text>
</comment>
<protein>
    <submittedName>
        <fullName evidence="1">Uncharacterized protein</fullName>
    </submittedName>
</protein>
<dbReference type="EMBL" id="JAUTXU010000084">
    <property type="protein sequence ID" value="KAK3710486.1"/>
    <property type="molecule type" value="Genomic_DNA"/>
</dbReference>
<proteinExistence type="predicted"/>
<dbReference type="Proteomes" id="UP001281147">
    <property type="component" value="Unassembled WGS sequence"/>
</dbReference>
<sequence>MDHFYKRNASPFEENRLSSATSYDSMKKPADSDYAESTTSSSDRPASTVPSYMNAWVPARKPIVPRRGLRAVNGDLGVMQAADLPSTPPPAPAKGVLLLVIAALPHPATISYVEMMLKRGLYSELWIVGSTEQETELKRVKMSIYALLGKLSLEVGVHLELQKRWSESEVSEAVSKASRAGDPIHGVLCSPAYDGNISQGSDILALDESEFQRPWTYSVGFLHSLAKATLPIMRGKGHIQHGVSGLFLITPPTESSATSSVYKAACDRFVDLIAEANASSELTVAYADTVLIPEPEPVRTNGTPNLPIPSRTKDPDEYDFAAGESPTKLWNLWALQDGLGAD</sequence>
<gene>
    <name evidence="1" type="ORF">LTR37_010329</name>
</gene>
<keyword evidence="2" id="KW-1185">Reference proteome</keyword>
<evidence type="ECO:0000313" key="2">
    <source>
        <dbReference type="Proteomes" id="UP001281147"/>
    </source>
</evidence>
<accession>A0ACC3N5M8</accession>
<reference evidence="1" key="1">
    <citation type="submission" date="2023-07" db="EMBL/GenBank/DDBJ databases">
        <title>Black Yeasts Isolated from many extreme environments.</title>
        <authorList>
            <person name="Coleine C."/>
            <person name="Stajich J.E."/>
            <person name="Selbmann L."/>
        </authorList>
    </citation>
    <scope>NUCLEOTIDE SEQUENCE</scope>
    <source>
        <strain evidence="1">CCFEE 5714</strain>
    </source>
</reference>
<organism evidence="1 2">
    <name type="scientific">Vermiconidia calcicola</name>
    <dbReference type="NCBI Taxonomy" id="1690605"/>
    <lineage>
        <taxon>Eukaryota</taxon>
        <taxon>Fungi</taxon>
        <taxon>Dikarya</taxon>
        <taxon>Ascomycota</taxon>
        <taxon>Pezizomycotina</taxon>
        <taxon>Dothideomycetes</taxon>
        <taxon>Dothideomycetidae</taxon>
        <taxon>Mycosphaerellales</taxon>
        <taxon>Extremaceae</taxon>
        <taxon>Vermiconidia</taxon>
    </lineage>
</organism>
<evidence type="ECO:0000313" key="1">
    <source>
        <dbReference type="EMBL" id="KAK3710486.1"/>
    </source>
</evidence>